<keyword evidence="2" id="KW-1185">Reference proteome</keyword>
<dbReference type="AlphaFoldDB" id="A0AAD5KC53"/>
<reference evidence="1" key="2">
    <citation type="submission" date="2023-02" db="EMBL/GenBank/DDBJ databases">
        <authorList>
            <consortium name="DOE Joint Genome Institute"/>
            <person name="Mondo S.J."/>
            <person name="Chang Y."/>
            <person name="Wang Y."/>
            <person name="Ahrendt S."/>
            <person name="Andreopoulos W."/>
            <person name="Barry K."/>
            <person name="Beard J."/>
            <person name="Benny G.L."/>
            <person name="Blankenship S."/>
            <person name="Bonito G."/>
            <person name="Cuomo C."/>
            <person name="Desiro A."/>
            <person name="Gervers K.A."/>
            <person name="Hundley H."/>
            <person name="Kuo A."/>
            <person name="LaButti K."/>
            <person name="Lang B.F."/>
            <person name="Lipzen A."/>
            <person name="O'Donnell K."/>
            <person name="Pangilinan J."/>
            <person name="Reynolds N."/>
            <person name="Sandor L."/>
            <person name="Smith M.W."/>
            <person name="Tsang A."/>
            <person name="Grigoriev I.V."/>
            <person name="Stajich J.E."/>
            <person name="Spatafora J.W."/>
        </authorList>
    </citation>
    <scope>NUCLEOTIDE SEQUENCE</scope>
    <source>
        <strain evidence="1">RSA 2281</strain>
    </source>
</reference>
<organism evidence="1 2">
    <name type="scientific">Phascolomyces articulosus</name>
    <dbReference type="NCBI Taxonomy" id="60185"/>
    <lineage>
        <taxon>Eukaryota</taxon>
        <taxon>Fungi</taxon>
        <taxon>Fungi incertae sedis</taxon>
        <taxon>Mucoromycota</taxon>
        <taxon>Mucoromycotina</taxon>
        <taxon>Mucoromycetes</taxon>
        <taxon>Mucorales</taxon>
        <taxon>Lichtheimiaceae</taxon>
        <taxon>Phascolomyces</taxon>
    </lineage>
</organism>
<reference evidence="1" key="1">
    <citation type="journal article" date="2022" name="IScience">
        <title>Evolution of zygomycete secretomes and the origins of terrestrial fungal ecologies.</title>
        <authorList>
            <person name="Chang Y."/>
            <person name="Wang Y."/>
            <person name="Mondo S."/>
            <person name="Ahrendt S."/>
            <person name="Andreopoulos W."/>
            <person name="Barry K."/>
            <person name="Beard J."/>
            <person name="Benny G.L."/>
            <person name="Blankenship S."/>
            <person name="Bonito G."/>
            <person name="Cuomo C."/>
            <person name="Desiro A."/>
            <person name="Gervers K.A."/>
            <person name="Hundley H."/>
            <person name="Kuo A."/>
            <person name="LaButti K."/>
            <person name="Lang B.F."/>
            <person name="Lipzen A."/>
            <person name="O'Donnell K."/>
            <person name="Pangilinan J."/>
            <person name="Reynolds N."/>
            <person name="Sandor L."/>
            <person name="Smith M.E."/>
            <person name="Tsang A."/>
            <person name="Grigoriev I.V."/>
            <person name="Stajich J.E."/>
            <person name="Spatafora J.W."/>
        </authorList>
    </citation>
    <scope>NUCLEOTIDE SEQUENCE</scope>
    <source>
        <strain evidence="1">RSA 2281</strain>
    </source>
</reference>
<evidence type="ECO:0000313" key="1">
    <source>
        <dbReference type="EMBL" id="KAI9265219.1"/>
    </source>
</evidence>
<dbReference type="Proteomes" id="UP001209540">
    <property type="component" value="Unassembled WGS sequence"/>
</dbReference>
<evidence type="ECO:0000313" key="2">
    <source>
        <dbReference type="Proteomes" id="UP001209540"/>
    </source>
</evidence>
<protein>
    <submittedName>
        <fullName evidence="1">Uncharacterized protein</fullName>
    </submittedName>
</protein>
<accession>A0AAD5KC53</accession>
<sequence>MDPPDDNGTKLREIKQMHRIYGNACYTVAMVPEVHIHNRNDFDTIHSVLKVRKAYVRAWADIGQTSLWWKHSRVLEETLASKRILVIGTDTHIWQDNSSYTCNMFTIGDDDVSKQTFDLANQRHPGRENVNQASTGKINNLQASSKQQHDIFPLVNIMSKNIEKIDYKINTKIAFHHFYRTMAIYDLSMLCFGSNYHLNGSTVRENTMKNSYKLPSWTGVFGLSIPERVTATTTLFESSHFICDGMLLHIPTKYYKTLSIIAYSHGCFTPLSHNKQQRDEQVAIFHKRMNATGPYNAVEGEETVLIDWAIQMKKFSHCYATHYYQPQDGSVMQARPLSLTEDCKKCIILPILFKSDSLLVNKRKEPRQPFRPYFGDTHDYYLPVLKKITYRTSNNTTEERFKVVGIYFLGSPYFGDLISSGDLENILHSVFGNDTTHDEVKEFIIQ</sequence>
<comment type="caution">
    <text evidence="1">The sequence shown here is derived from an EMBL/GenBank/DDBJ whole genome shotgun (WGS) entry which is preliminary data.</text>
</comment>
<proteinExistence type="predicted"/>
<dbReference type="EMBL" id="JAIXMP010000011">
    <property type="protein sequence ID" value="KAI9265219.1"/>
    <property type="molecule type" value="Genomic_DNA"/>
</dbReference>
<gene>
    <name evidence="1" type="ORF">BDA99DRAFT_508076</name>
</gene>
<name>A0AAD5KC53_9FUNG</name>